<evidence type="ECO:0000313" key="4">
    <source>
        <dbReference type="EMBL" id="RKI93517.1"/>
    </source>
</evidence>
<name>A0A3A9AQ34_9FIRM</name>
<protein>
    <submittedName>
        <fullName evidence="4">TetR/AcrR family transcriptional regulator</fullName>
    </submittedName>
</protein>
<gene>
    <name evidence="4" type="ORF">D7V94_02070</name>
</gene>
<dbReference type="Proteomes" id="UP000280696">
    <property type="component" value="Unassembled WGS sequence"/>
</dbReference>
<proteinExistence type="predicted"/>
<dbReference type="Gene3D" id="1.10.357.10">
    <property type="entry name" value="Tetracycline Repressor, domain 2"/>
    <property type="match status" value="1"/>
</dbReference>
<reference evidence="4 5" key="1">
    <citation type="submission" date="2018-09" db="EMBL/GenBank/DDBJ databases">
        <title>Murine metabolic-syndrome-specific gut microbial biobank.</title>
        <authorList>
            <person name="Liu C."/>
        </authorList>
    </citation>
    <scope>NUCLEOTIDE SEQUENCE [LARGE SCALE GENOMIC DNA]</scope>
    <source>
        <strain evidence="4 5">0.1xD8-82</strain>
    </source>
</reference>
<feature type="domain" description="HTH tetR-type" evidence="3">
    <location>
        <begin position="23"/>
        <end position="84"/>
    </location>
</feature>
<dbReference type="PROSITE" id="PS50977">
    <property type="entry name" value="HTH_TETR_2"/>
    <property type="match status" value="1"/>
</dbReference>
<keyword evidence="1 2" id="KW-0238">DNA-binding</keyword>
<dbReference type="InterPro" id="IPR009057">
    <property type="entry name" value="Homeodomain-like_sf"/>
</dbReference>
<evidence type="ECO:0000259" key="3">
    <source>
        <dbReference type="PROSITE" id="PS50977"/>
    </source>
</evidence>
<keyword evidence="5" id="KW-1185">Reference proteome</keyword>
<dbReference type="InterPro" id="IPR001647">
    <property type="entry name" value="HTH_TetR"/>
</dbReference>
<evidence type="ECO:0000313" key="5">
    <source>
        <dbReference type="Proteomes" id="UP000280696"/>
    </source>
</evidence>
<dbReference type="SUPFAM" id="SSF46689">
    <property type="entry name" value="Homeodomain-like"/>
    <property type="match status" value="1"/>
</dbReference>
<feature type="DNA-binding region" description="H-T-H motif" evidence="2">
    <location>
        <begin position="47"/>
        <end position="66"/>
    </location>
</feature>
<evidence type="ECO:0000256" key="2">
    <source>
        <dbReference type="PROSITE-ProRule" id="PRU00335"/>
    </source>
</evidence>
<dbReference type="AlphaFoldDB" id="A0A3A9AQ34"/>
<accession>A0A3A9AQ34</accession>
<evidence type="ECO:0000256" key="1">
    <source>
        <dbReference type="ARBA" id="ARBA00023125"/>
    </source>
</evidence>
<dbReference type="EMBL" id="RAYQ01000002">
    <property type="protein sequence ID" value="RKI93517.1"/>
    <property type="molecule type" value="Genomic_DNA"/>
</dbReference>
<dbReference type="Pfam" id="PF00440">
    <property type="entry name" value="TetR_N"/>
    <property type="match status" value="1"/>
</dbReference>
<dbReference type="PANTHER" id="PTHR43479">
    <property type="entry name" value="ACREF/ENVCD OPERON REPRESSOR-RELATED"/>
    <property type="match status" value="1"/>
</dbReference>
<comment type="caution">
    <text evidence="4">The sequence shown here is derived from an EMBL/GenBank/DDBJ whole genome shotgun (WGS) entry which is preliminary data.</text>
</comment>
<organism evidence="4 5">
    <name type="scientific">Parablautia intestinalis</name>
    <dbReference type="NCBI Taxonomy" id="2320100"/>
    <lineage>
        <taxon>Bacteria</taxon>
        <taxon>Bacillati</taxon>
        <taxon>Bacillota</taxon>
        <taxon>Clostridia</taxon>
        <taxon>Lachnospirales</taxon>
        <taxon>Lachnospiraceae</taxon>
        <taxon>Parablautia</taxon>
    </lineage>
</organism>
<sequence>MIFFQGKRRDEEWGSVMGNTHLAPKVKATYEAVIALFMEGADLNNLTVAEITAKAGIGKGTAYEYFSNKEEMIAGALFYELKESCESLYEHLKKEKDLYGKMNAILLSMEKKLTQTSCFFQAVHVMTDNSAISSKLKEMVDSKTENDLLLVDVLRKVVEEEMGCEDELSEEDKAYLVMAVLSRLICYAMYQLDISSGIKPERKAMREMICKSSCLEIESFKTEKRAGWEFVI</sequence>
<dbReference type="GO" id="GO:0003677">
    <property type="term" value="F:DNA binding"/>
    <property type="evidence" value="ECO:0007669"/>
    <property type="project" value="UniProtKB-UniRule"/>
</dbReference>
<dbReference type="OrthoDB" id="9810250at2"/>
<dbReference type="InterPro" id="IPR050624">
    <property type="entry name" value="HTH-type_Tx_Regulator"/>
</dbReference>
<dbReference type="PANTHER" id="PTHR43479:SF11">
    <property type="entry name" value="ACREF_ENVCD OPERON REPRESSOR-RELATED"/>
    <property type="match status" value="1"/>
</dbReference>